<evidence type="ECO:0000313" key="4">
    <source>
        <dbReference type="Proteomes" id="UP001200557"/>
    </source>
</evidence>
<feature type="domain" description="Hedgehog/Intein (Hint)" evidence="2">
    <location>
        <begin position="135"/>
        <end position="269"/>
    </location>
</feature>
<keyword evidence="4" id="KW-1185">Reference proteome</keyword>
<name>A0ABS9CXC4_9RHOB</name>
<dbReference type="InterPro" id="IPR036844">
    <property type="entry name" value="Hint_dom_sf"/>
</dbReference>
<protein>
    <submittedName>
        <fullName evidence="3">Hint domain-containing protein</fullName>
    </submittedName>
</protein>
<dbReference type="InterPro" id="IPR006141">
    <property type="entry name" value="Intein_N"/>
</dbReference>
<dbReference type="RefSeq" id="WP_235225157.1">
    <property type="nucleotide sequence ID" value="NZ_JAKGAQ010000002.1"/>
</dbReference>
<gene>
    <name evidence="3" type="ORF">L0664_08150</name>
</gene>
<evidence type="ECO:0000313" key="3">
    <source>
        <dbReference type="EMBL" id="MCF2871035.1"/>
    </source>
</evidence>
<proteinExistence type="predicted"/>
<evidence type="ECO:0000256" key="1">
    <source>
        <dbReference type="SAM" id="MobiDB-lite"/>
    </source>
</evidence>
<dbReference type="Proteomes" id="UP001200557">
    <property type="component" value="Unassembled WGS sequence"/>
</dbReference>
<organism evidence="3 4">
    <name type="scientific">Octadecabacter dasysiphoniae</name>
    <dbReference type="NCBI Taxonomy" id="2909341"/>
    <lineage>
        <taxon>Bacteria</taxon>
        <taxon>Pseudomonadati</taxon>
        <taxon>Pseudomonadota</taxon>
        <taxon>Alphaproteobacteria</taxon>
        <taxon>Rhodobacterales</taxon>
        <taxon>Roseobacteraceae</taxon>
        <taxon>Octadecabacter</taxon>
    </lineage>
</organism>
<evidence type="ECO:0000259" key="2">
    <source>
        <dbReference type="Pfam" id="PF13403"/>
    </source>
</evidence>
<reference evidence="3 4" key="1">
    <citation type="submission" date="2022-01" db="EMBL/GenBank/DDBJ databases">
        <title>Octadecabacter sp. nov., isolated from a marine alga.</title>
        <authorList>
            <person name="Jin M.S."/>
            <person name="Kim H.M."/>
            <person name="Han D.M."/>
            <person name="Jung J.J."/>
            <person name="Jeon C.O."/>
        </authorList>
    </citation>
    <scope>NUCLEOTIDE SEQUENCE [LARGE SCALE GENOMIC DNA]</scope>
    <source>
        <strain evidence="3 4">G9-8</strain>
    </source>
</reference>
<dbReference type="SUPFAM" id="SSF51294">
    <property type="entry name" value="Hedgehog/intein (Hint) domain"/>
    <property type="match status" value="1"/>
</dbReference>
<accession>A0ABS9CXC4</accession>
<dbReference type="EMBL" id="JAKGAQ010000002">
    <property type="protein sequence ID" value="MCF2871035.1"/>
    <property type="molecule type" value="Genomic_DNA"/>
</dbReference>
<dbReference type="PROSITE" id="PS50817">
    <property type="entry name" value="INTEIN_N_TER"/>
    <property type="match status" value="1"/>
</dbReference>
<feature type="region of interest" description="Disordered" evidence="1">
    <location>
        <begin position="312"/>
        <end position="331"/>
    </location>
</feature>
<dbReference type="Pfam" id="PF13403">
    <property type="entry name" value="Hint_2"/>
    <property type="match status" value="1"/>
</dbReference>
<dbReference type="InterPro" id="IPR028992">
    <property type="entry name" value="Hedgehog/Intein_dom"/>
</dbReference>
<comment type="caution">
    <text evidence="3">The sequence shown here is derived from an EMBL/GenBank/DDBJ whole genome shotgun (WGS) entry which is preliminary data.</text>
</comment>
<sequence length="331" mass="36161">MPTYTFFIISNAVLSFNGGTNAFDFDAGYDFSTDRFRIEVNDDDEVMNSGGDANQFASIYDMNGNLIDSGIITVPAYAELTLPGGGTGFIDRIEIDGVSYGYLPSFTLTPGTSYPVASSATFEEPHTYYENNSVPCFGPDTLIERTDGPCPVAHLQVGDLVLTYDNGPQPILWTGSRHVPAIEAVRRPQLRPVFYDTEEGRVTLSRQHRIFMQSPRIDLMGYSDGAFVAAGQAGSAQVPKTALQWHHFLLPRHEIVRANGIWVESLFIGPALNTLLTPAQSDDAISALGATQHQRMARPSLKQFEATFALSGVGPHQPKRNNRVAQGQRAA</sequence>